<dbReference type="InterPro" id="IPR015946">
    <property type="entry name" value="KH_dom-like_a/b"/>
</dbReference>
<evidence type="ECO:0000313" key="1">
    <source>
        <dbReference type="EMBL" id="PWE29045.1"/>
    </source>
</evidence>
<dbReference type="AlphaFoldDB" id="A0A2U2CAX4"/>
<comment type="caution">
    <text evidence="1">The sequence shown here is derived from an EMBL/GenBank/DDBJ whole genome shotgun (WGS) entry which is preliminary data.</text>
</comment>
<name>A0A2U2CAX4_9RHOB</name>
<dbReference type="EMBL" id="QEYD01000005">
    <property type="protein sequence ID" value="PWE29045.1"/>
    <property type="molecule type" value="Genomic_DNA"/>
</dbReference>
<sequence length="166" mass="18346">MRGDPRLMDGAVIQYDATGTAQGKMRNDLVVSMSRPFAEGPWEMATDEGTFHGGDASAPPPLALFVGGLTGCIMTQIRSFASRMALTLLDLRVETRVQWSWVAVGRGYESAPKSFEIDVLIDSPHTKAEIETLVTQARRGCFISQTLGHQNEIRYRLKTQEGWVDV</sequence>
<keyword evidence="2" id="KW-1185">Reference proteome</keyword>
<dbReference type="SUPFAM" id="SSF82784">
    <property type="entry name" value="OsmC-like"/>
    <property type="match status" value="1"/>
</dbReference>
<dbReference type="Pfam" id="PF02566">
    <property type="entry name" value="OsmC"/>
    <property type="match status" value="1"/>
</dbReference>
<accession>A0A2U2CAX4</accession>
<dbReference type="InterPro" id="IPR003718">
    <property type="entry name" value="OsmC/Ohr_fam"/>
</dbReference>
<proteinExistence type="predicted"/>
<dbReference type="RefSeq" id="WP_109533094.1">
    <property type="nucleotide sequence ID" value="NZ_QEYD01000005.1"/>
</dbReference>
<evidence type="ECO:0000313" key="2">
    <source>
        <dbReference type="Proteomes" id="UP000244940"/>
    </source>
</evidence>
<reference evidence="1 2" key="1">
    <citation type="submission" date="2018-05" db="EMBL/GenBank/DDBJ databases">
        <title>Pararhodobacter marina sp. nov., isolated from deep-sea water of the Indian Ocean.</title>
        <authorList>
            <person name="Lai Q.Sr."/>
            <person name="Liu X."/>
            <person name="Shao Z."/>
        </authorList>
    </citation>
    <scope>NUCLEOTIDE SEQUENCE [LARGE SCALE GENOMIC DNA]</scope>
    <source>
        <strain evidence="1 2">CIC4N-9</strain>
    </source>
</reference>
<organism evidence="1 2">
    <name type="scientific">Pararhodobacter marinus</name>
    <dbReference type="NCBI Taxonomy" id="2184063"/>
    <lineage>
        <taxon>Bacteria</taxon>
        <taxon>Pseudomonadati</taxon>
        <taxon>Pseudomonadota</taxon>
        <taxon>Alphaproteobacteria</taxon>
        <taxon>Rhodobacterales</taxon>
        <taxon>Paracoccaceae</taxon>
        <taxon>Pararhodobacter</taxon>
    </lineage>
</organism>
<gene>
    <name evidence="1" type="ORF">C4N9_09520</name>
</gene>
<dbReference type="NCBIfam" id="NF041052">
    <property type="entry name" value="OsmC_like_Se"/>
    <property type="match status" value="1"/>
</dbReference>
<dbReference type="Gene3D" id="3.30.300.20">
    <property type="match status" value="1"/>
</dbReference>
<dbReference type="GeneID" id="94365128"/>
<protein>
    <recommendedName>
        <fullName evidence="3">OsmC family peroxiredoxin</fullName>
    </recommendedName>
</protein>
<evidence type="ECO:0008006" key="3">
    <source>
        <dbReference type="Google" id="ProtNLM"/>
    </source>
</evidence>
<dbReference type="InterPro" id="IPR036102">
    <property type="entry name" value="OsmC/Ohrsf"/>
</dbReference>
<dbReference type="OrthoDB" id="7836423at2"/>
<dbReference type="Proteomes" id="UP000244940">
    <property type="component" value="Unassembled WGS sequence"/>
</dbReference>